<protein>
    <recommendedName>
        <fullName evidence="3">Carboxypeptidase regulatory-like domain-containing protein</fullName>
    </recommendedName>
</protein>
<organism evidence="1 2">
    <name type="scientific">Gemmata algarum</name>
    <dbReference type="NCBI Taxonomy" id="2975278"/>
    <lineage>
        <taxon>Bacteria</taxon>
        <taxon>Pseudomonadati</taxon>
        <taxon>Planctomycetota</taxon>
        <taxon>Planctomycetia</taxon>
        <taxon>Gemmatales</taxon>
        <taxon>Gemmataceae</taxon>
        <taxon>Gemmata</taxon>
    </lineage>
</organism>
<dbReference type="EMBL" id="JAXBLV010000133">
    <property type="protein sequence ID" value="MDY3559731.1"/>
    <property type="molecule type" value="Genomic_DNA"/>
</dbReference>
<evidence type="ECO:0000313" key="1">
    <source>
        <dbReference type="EMBL" id="MDY3559731.1"/>
    </source>
</evidence>
<evidence type="ECO:0000313" key="2">
    <source>
        <dbReference type="Proteomes" id="UP001272242"/>
    </source>
</evidence>
<gene>
    <name evidence="1" type="ORF">R5W23_000889</name>
</gene>
<dbReference type="RefSeq" id="WP_320686438.1">
    <property type="nucleotide sequence ID" value="NZ_JAXBLV010000133.1"/>
</dbReference>
<dbReference type="Proteomes" id="UP001272242">
    <property type="component" value="Unassembled WGS sequence"/>
</dbReference>
<sequence length="144" mass="15251">MTTYLFRALTFCAGIALLGCGKPPEERSATVTGKVTLAGGKPLTGGTIHFRSTVAVHRVGSGDVAADGTYTVKSVPMGPCKVFVENGFLRPVDKSSGYTMPEGVKQPPPGAKWVPIPQKYTAENSTDLTTDVNADPFTYNVELK</sequence>
<evidence type="ECO:0008006" key="3">
    <source>
        <dbReference type="Google" id="ProtNLM"/>
    </source>
</evidence>
<accession>A0ABU5EWQ2</accession>
<keyword evidence="2" id="KW-1185">Reference proteome</keyword>
<reference evidence="2" key="1">
    <citation type="journal article" date="2023" name="Mar. Drugs">
        <title>Gemmata algarum, a Novel Planctomycete Isolated from an Algal Mat, Displays Antimicrobial Activity.</title>
        <authorList>
            <person name="Kumar G."/>
            <person name="Kallscheuer N."/>
            <person name="Kashif M."/>
            <person name="Ahamad S."/>
            <person name="Jagadeeshwari U."/>
            <person name="Pannikurungottu S."/>
            <person name="Haufschild T."/>
            <person name="Kabuu M."/>
            <person name="Sasikala C."/>
            <person name="Jogler C."/>
            <person name="Ramana C."/>
        </authorList>
    </citation>
    <scope>NUCLEOTIDE SEQUENCE [LARGE SCALE GENOMIC DNA]</scope>
    <source>
        <strain evidence="2">JC673</strain>
    </source>
</reference>
<dbReference type="PROSITE" id="PS51257">
    <property type="entry name" value="PROKAR_LIPOPROTEIN"/>
    <property type="match status" value="1"/>
</dbReference>
<proteinExistence type="predicted"/>
<name>A0ABU5EWQ2_9BACT</name>
<comment type="caution">
    <text evidence="1">The sequence shown here is derived from an EMBL/GenBank/DDBJ whole genome shotgun (WGS) entry which is preliminary data.</text>
</comment>